<evidence type="ECO:0000256" key="3">
    <source>
        <dbReference type="ARBA" id="ARBA00022737"/>
    </source>
</evidence>
<dbReference type="GO" id="GO:0000278">
    <property type="term" value="P:mitotic cell cycle"/>
    <property type="evidence" value="ECO:0007669"/>
    <property type="project" value="TreeGrafter"/>
</dbReference>
<feature type="region of interest" description="Disordered" evidence="6">
    <location>
        <begin position="852"/>
        <end position="907"/>
    </location>
</feature>
<dbReference type="Pfam" id="PF24817">
    <property type="entry name" value="WD40_WDHD1_1st"/>
    <property type="match status" value="1"/>
</dbReference>
<dbReference type="InterPro" id="IPR019775">
    <property type="entry name" value="WD40_repeat_CS"/>
</dbReference>
<proteinExistence type="predicted"/>
<feature type="domain" description="WDHD1 first WD40" evidence="9">
    <location>
        <begin position="24"/>
        <end position="306"/>
    </location>
</feature>
<feature type="domain" description="WDHD1/CFT4 helical bundle" evidence="8">
    <location>
        <begin position="736"/>
        <end position="822"/>
    </location>
</feature>
<dbReference type="Gramene" id="KMT10868">
    <property type="protein sequence ID" value="KMT10868"/>
    <property type="gene ID" value="BVRB_5g113660"/>
</dbReference>
<evidence type="ECO:0000256" key="6">
    <source>
        <dbReference type="SAM" id="MobiDB-lite"/>
    </source>
</evidence>
<dbReference type="GO" id="GO:0043596">
    <property type="term" value="C:nuclear replication fork"/>
    <property type="evidence" value="ECO:0007669"/>
    <property type="project" value="TreeGrafter"/>
</dbReference>
<dbReference type="PROSITE" id="PS50082">
    <property type="entry name" value="WD_REPEATS_2"/>
    <property type="match status" value="3"/>
</dbReference>
<dbReference type="InterPro" id="IPR001680">
    <property type="entry name" value="WD40_rpt"/>
</dbReference>
<sequence>MKVKAVKLREAHKSSNNGKPSFCSVLWDNKSTHIVTSSSSDSSISIYEPLLLSTPLRNLRHHRDGVTAISLSPNSTCLASGSIDRTVKLYKFPSGEFQNNITRFTLPIRTLAFNKSGSLLAAAGDDEGIKLINTVDATIARILKGHKGPITSLAFDPNNEYLASLDTKGTVIIWELQSGNMLHTLKGVAPDTSSDMSIMNALSWSPDGEYLSVPGLKNDVVMYDRDTAEKQLSLRGDHVKPICSLSWSPNGKYLATSSLDNQVLIWDIQKRQDIDRQKFDERICHMAWQPTGNALAVIDVMGKYGVWESVIPSSMKSPTEDVPNLHSKSSNGLLLFEEDEQEPSTSASLSDLGEDIFGETVSHTSSKRLRKSSLLEKDMEEDIDEELNMSPRFESHKRPSKVHKERLEGGDGKPKCMIVQNSSKLQEPFQPGSTPVQPGTKGFLCYNMLGSITTMQHDGYSHIEIDFHDTSQGPRVPAMTDYFGFSMASLNENGSVLANPRKGEKNMSTLMYRPFSSWANNSEWSMRFEHEEVKAVALGTGWVAAATSAQFLRIFTEGGLQRHIISLDGPVVTAAGFKDELAVVIHSSQPLPSNDQMLEFRVFNISSGTQPLKGRLPLSPGSCLTWFGFSEEGQLASYDSKGVLRVYSDQFGGSWLPLFSASKVKKPDENYWMVGLSAEKLFCIVCKSPDLYPKVSSKPVLSLLDLSFPLASSDLGSETLEKEFIFRNTRLLQIQKTIDETEAAGMDCTLLDDEAFNMEAALDRCILRLIASCCNGDKLVRATELVKLLTMEKSVRGAIKLVTTLKLPNLAERFNDILEERMLNDTTKNVAHCHPNPRADTSTRTNTMDKSFISPNTMDKSFISPNTSTEKSISRNNTLSNNLSSNLTNEPSEPITPSPTPKFTAPLFPKKAKIQEGSSFRMAKTEQNISGGLTNVQKATDITKDAVNDSVGRQDIAADLTKKVRFPGASNPFAKSGIDSDVRPKNPFAKLANAQEKSSLLDSIKKMKTVS</sequence>
<comment type="subcellular location">
    <subcellularLocation>
        <location evidence="1">Nucleus</location>
    </subcellularLocation>
</comment>
<protein>
    <submittedName>
        <fullName evidence="10">Uncharacterized protein</fullName>
    </submittedName>
</protein>
<dbReference type="eggNOG" id="KOG1274">
    <property type="taxonomic scope" value="Eukaryota"/>
</dbReference>
<dbReference type="OrthoDB" id="427368at2759"/>
<dbReference type="OMA" id="RYAHTNG"/>
<keyword evidence="4" id="KW-0539">Nucleus</keyword>
<feature type="compositionally biased region" description="Basic and acidic residues" evidence="6">
    <location>
        <begin position="405"/>
        <end position="414"/>
    </location>
</feature>
<dbReference type="CDD" id="cd00200">
    <property type="entry name" value="WD40"/>
    <property type="match status" value="1"/>
</dbReference>
<evidence type="ECO:0000313" key="10">
    <source>
        <dbReference type="EMBL" id="KMT10868.1"/>
    </source>
</evidence>
<evidence type="ECO:0000256" key="5">
    <source>
        <dbReference type="PROSITE-ProRule" id="PRU00221"/>
    </source>
</evidence>
<evidence type="ECO:0000256" key="1">
    <source>
        <dbReference type="ARBA" id="ARBA00004123"/>
    </source>
</evidence>
<evidence type="ECO:0000256" key="2">
    <source>
        <dbReference type="ARBA" id="ARBA00022574"/>
    </source>
</evidence>
<feature type="repeat" description="WD" evidence="5">
    <location>
        <begin position="143"/>
        <end position="184"/>
    </location>
</feature>
<feature type="repeat" description="WD" evidence="5">
    <location>
        <begin position="59"/>
        <end position="100"/>
    </location>
</feature>
<feature type="compositionally biased region" description="Low complexity" evidence="6">
    <location>
        <begin position="876"/>
        <end position="893"/>
    </location>
</feature>
<name>A0A0J8CFS8_BETVV</name>
<dbReference type="Gene3D" id="2.130.10.10">
    <property type="entry name" value="YVTN repeat-like/Quinoprotein amine dehydrogenase"/>
    <property type="match status" value="2"/>
</dbReference>
<dbReference type="PANTHER" id="PTHR19932">
    <property type="entry name" value="WD REPEAT AND HMG-BOX DNA BINDING PROTEIN"/>
    <property type="match status" value="1"/>
</dbReference>
<dbReference type="KEGG" id="bvg:104893942"/>
<dbReference type="InterPro" id="IPR048591">
    <property type="entry name" value="WDHD1/CFT4_hel"/>
</dbReference>
<dbReference type="SUPFAM" id="SSF50978">
    <property type="entry name" value="WD40 repeat-like"/>
    <property type="match status" value="1"/>
</dbReference>
<dbReference type="PROSITE" id="PS50294">
    <property type="entry name" value="WD_REPEATS_REGION"/>
    <property type="match status" value="3"/>
</dbReference>
<dbReference type="EMBL" id="KQ090104">
    <property type="protein sequence ID" value="KMT10868.1"/>
    <property type="molecule type" value="Genomic_DNA"/>
</dbReference>
<keyword evidence="11" id="KW-1185">Reference proteome</keyword>
<dbReference type="InterPro" id="IPR057646">
    <property type="entry name" value="WD40_WDHD1_1st"/>
</dbReference>
<evidence type="ECO:0000259" key="8">
    <source>
        <dbReference type="Pfam" id="PF20946"/>
    </source>
</evidence>
<evidence type="ECO:0000259" key="7">
    <source>
        <dbReference type="Pfam" id="PF12341"/>
    </source>
</evidence>
<dbReference type="InterPro" id="IPR015943">
    <property type="entry name" value="WD40/YVTN_repeat-like_dom_sf"/>
</dbReference>
<evidence type="ECO:0000256" key="4">
    <source>
        <dbReference type="ARBA" id="ARBA00023242"/>
    </source>
</evidence>
<dbReference type="Pfam" id="PF20946">
    <property type="entry name" value="Ctf4_C"/>
    <property type="match status" value="1"/>
</dbReference>
<dbReference type="InterPro" id="IPR022100">
    <property type="entry name" value="WDHD1/CFT4_beta-prop_2nd"/>
</dbReference>
<organism evidence="10 11">
    <name type="scientific">Beta vulgaris subsp. vulgaris</name>
    <name type="common">Beet</name>
    <dbReference type="NCBI Taxonomy" id="3555"/>
    <lineage>
        <taxon>Eukaryota</taxon>
        <taxon>Viridiplantae</taxon>
        <taxon>Streptophyta</taxon>
        <taxon>Embryophyta</taxon>
        <taxon>Tracheophyta</taxon>
        <taxon>Spermatophyta</taxon>
        <taxon>Magnoliopsida</taxon>
        <taxon>eudicotyledons</taxon>
        <taxon>Gunneridae</taxon>
        <taxon>Pentapetalae</taxon>
        <taxon>Caryophyllales</taxon>
        <taxon>Chenopodiaceae</taxon>
        <taxon>Betoideae</taxon>
        <taxon>Beta</taxon>
    </lineage>
</organism>
<dbReference type="PANTHER" id="PTHR19932:SF10">
    <property type="entry name" value="WD REPEAT AND HMG-BOX DNA-BINDING PROTEIN 1"/>
    <property type="match status" value="1"/>
</dbReference>
<dbReference type="InterPro" id="IPR036322">
    <property type="entry name" value="WD40_repeat_dom_sf"/>
</dbReference>
<feature type="domain" description="WDHD1/CFT4 second beta-propeller" evidence="7">
    <location>
        <begin position="427"/>
        <end position="710"/>
    </location>
</feature>
<feature type="compositionally biased region" description="Polar residues" evidence="6">
    <location>
        <begin position="852"/>
        <end position="875"/>
    </location>
</feature>
<evidence type="ECO:0000313" key="11">
    <source>
        <dbReference type="Proteomes" id="UP000035740"/>
    </source>
</evidence>
<gene>
    <name evidence="10" type="ORF">BVRB_5g113660</name>
</gene>
<dbReference type="Pfam" id="PF12341">
    <property type="entry name" value="Mcl1_mid"/>
    <property type="match status" value="1"/>
</dbReference>
<dbReference type="GO" id="GO:0006281">
    <property type="term" value="P:DNA repair"/>
    <property type="evidence" value="ECO:0007669"/>
    <property type="project" value="TreeGrafter"/>
</dbReference>
<reference evidence="10 11" key="1">
    <citation type="journal article" date="2014" name="Nature">
        <title>The genome of the recently domesticated crop plant sugar beet (Beta vulgaris).</title>
        <authorList>
            <person name="Dohm J.C."/>
            <person name="Minoche A.E."/>
            <person name="Holtgrawe D."/>
            <person name="Capella-Gutierrez S."/>
            <person name="Zakrzewski F."/>
            <person name="Tafer H."/>
            <person name="Rupp O."/>
            <person name="Sorensen T.R."/>
            <person name="Stracke R."/>
            <person name="Reinhardt R."/>
            <person name="Goesmann A."/>
            <person name="Kraft T."/>
            <person name="Schulz B."/>
            <person name="Stadler P.F."/>
            <person name="Schmidt T."/>
            <person name="Gabaldon T."/>
            <person name="Lehrach H."/>
            <person name="Weisshaar B."/>
            <person name="Himmelbauer H."/>
        </authorList>
    </citation>
    <scope>NUCLEOTIDE SEQUENCE [LARGE SCALE GENOMIC DNA]</scope>
    <source>
        <tissue evidence="10">Taproot</tissue>
    </source>
</reference>
<feature type="repeat" description="WD" evidence="5">
    <location>
        <begin position="235"/>
        <end position="276"/>
    </location>
</feature>
<dbReference type="PROSITE" id="PS00678">
    <property type="entry name" value="WD_REPEATS_1"/>
    <property type="match status" value="1"/>
</dbReference>
<dbReference type="AlphaFoldDB" id="A0A0J8CFS8"/>
<accession>A0A0J8CFS8</accession>
<evidence type="ECO:0000259" key="9">
    <source>
        <dbReference type="Pfam" id="PF24817"/>
    </source>
</evidence>
<dbReference type="GO" id="GO:0003682">
    <property type="term" value="F:chromatin binding"/>
    <property type="evidence" value="ECO:0007669"/>
    <property type="project" value="TreeGrafter"/>
</dbReference>
<dbReference type="GO" id="GO:0006261">
    <property type="term" value="P:DNA-templated DNA replication"/>
    <property type="evidence" value="ECO:0007669"/>
    <property type="project" value="TreeGrafter"/>
</dbReference>
<feature type="region of interest" description="Disordered" evidence="6">
    <location>
        <begin position="394"/>
        <end position="415"/>
    </location>
</feature>
<keyword evidence="3" id="KW-0677">Repeat</keyword>
<dbReference type="SMART" id="SM00320">
    <property type="entry name" value="WD40"/>
    <property type="match status" value="6"/>
</dbReference>
<dbReference type="Proteomes" id="UP000035740">
    <property type="component" value="Chromosome 5"/>
</dbReference>
<keyword evidence="2 5" id="KW-0853">WD repeat</keyword>